<proteinExistence type="predicted"/>
<sequence>MADRKRKRGANFATTARGPWGLLAWLLRVRSRRAYRPPLPPPPSPSDSSSSTSSGVRSRRAHRHPPPPPPSPPDSSSSTSSEVAMPPPPPSPSDSSSSTSPEVAGARPSYPRPLLWGTRSIKQPKPWTCGTCGFKNALVHHLLFDLPPFKCKACDADPPEGSTDFGFCYGDLALNGFCPIGNVKDQTGQTCLANSLSSAVEMTHRFMKIIQVEPLSEEGPVVDVDDLLKKYKKFCGEGCENSSKFGFHALVYMLRILEDDGVKDMESTDVYKIYDWDYINEDDFAALSSALADGYPLLTGIQLGKRFWKLEPGDLYMPPKEGSIGKDGKSTPEGHAVLLVGAQQEQGIKFFYFLNSWSEEFCPSIFDGDGILGGIGAVRAEGIGFSPLQILRFGERSKQEVHHPQ</sequence>
<reference evidence="3" key="1">
    <citation type="journal article" date="2019" name="Nat. Commun.">
        <title>The genome of broomcorn millet.</title>
        <authorList>
            <person name="Zou C."/>
            <person name="Miki D."/>
            <person name="Li D."/>
            <person name="Tang Q."/>
            <person name="Xiao L."/>
            <person name="Rajput S."/>
            <person name="Deng P."/>
            <person name="Jia W."/>
            <person name="Huang R."/>
            <person name="Zhang M."/>
            <person name="Sun Y."/>
            <person name="Hu J."/>
            <person name="Fu X."/>
            <person name="Schnable P.S."/>
            <person name="Li F."/>
            <person name="Zhang H."/>
            <person name="Feng B."/>
            <person name="Zhu X."/>
            <person name="Liu R."/>
            <person name="Schnable J.C."/>
            <person name="Zhu J.-K."/>
            <person name="Zhang H."/>
        </authorList>
    </citation>
    <scope>NUCLEOTIDE SEQUENCE [LARGE SCALE GENOMIC DNA]</scope>
</reference>
<dbReference type="EMBL" id="PQIB02000006">
    <property type="protein sequence ID" value="RLN13259.1"/>
    <property type="molecule type" value="Genomic_DNA"/>
</dbReference>
<organism evidence="2 3">
    <name type="scientific">Panicum miliaceum</name>
    <name type="common">Proso millet</name>
    <name type="synonym">Broomcorn millet</name>
    <dbReference type="NCBI Taxonomy" id="4540"/>
    <lineage>
        <taxon>Eukaryota</taxon>
        <taxon>Viridiplantae</taxon>
        <taxon>Streptophyta</taxon>
        <taxon>Embryophyta</taxon>
        <taxon>Tracheophyta</taxon>
        <taxon>Spermatophyta</taxon>
        <taxon>Magnoliopsida</taxon>
        <taxon>Liliopsida</taxon>
        <taxon>Poales</taxon>
        <taxon>Poaceae</taxon>
        <taxon>PACMAD clade</taxon>
        <taxon>Panicoideae</taxon>
        <taxon>Panicodae</taxon>
        <taxon>Paniceae</taxon>
        <taxon>Panicinae</taxon>
        <taxon>Panicum</taxon>
        <taxon>Panicum sect. Panicum</taxon>
    </lineage>
</organism>
<feature type="region of interest" description="Disordered" evidence="1">
    <location>
        <begin position="34"/>
        <end position="117"/>
    </location>
</feature>
<dbReference type="AlphaFoldDB" id="A0A3L6S3Q6"/>
<dbReference type="Gene3D" id="3.90.70.10">
    <property type="entry name" value="Cysteine proteinases"/>
    <property type="match status" value="1"/>
</dbReference>
<evidence type="ECO:0000313" key="3">
    <source>
        <dbReference type="Proteomes" id="UP000275267"/>
    </source>
</evidence>
<comment type="caution">
    <text evidence="2">The sequence shown here is derived from an EMBL/GenBank/DDBJ whole genome shotgun (WGS) entry which is preliminary data.</text>
</comment>
<dbReference type="InterPro" id="IPR038765">
    <property type="entry name" value="Papain-like_cys_pep_sf"/>
</dbReference>
<name>A0A3L6S3Q6_PANMI</name>
<keyword evidence="3" id="KW-1185">Reference proteome</keyword>
<dbReference type="SUPFAM" id="SSF54001">
    <property type="entry name" value="Cysteine proteinases"/>
    <property type="match status" value="1"/>
</dbReference>
<gene>
    <name evidence="2" type="ORF">C2845_PM09G13710</name>
</gene>
<evidence type="ECO:0000256" key="1">
    <source>
        <dbReference type="SAM" id="MobiDB-lite"/>
    </source>
</evidence>
<dbReference type="Proteomes" id="UP000275267">
    <property type="component" value="Unassembled WGS sequence"/>
</dbReference>
<evidence type="ECO:0008006" key="4">
    <source>
        <dbReference type="Google" id="ProtNLM"/>
    </source>
</evidence>
<protein>
    <recommendedName>
        <fullName evidence="4">Peptidase C1A papain C-terminal domain-containing protein</fullName>
    </recommendedName>
</protein>
<evidence type="ECO:0000313" key="2">
    <source>
        <dbReference type="EMBL" id="RLN13259.1"/>
    </source>
</evidence>
<dbReference type="OrthoDB" id="689644at2759"/>
<feature type="compositionally biased region" description="Low complexity" evidence="1">
    <location>
        <begin position="46"/>
        <end position="56"/>
    </location>
</feature>
<accession>A0A3L6S3Q6</accession>